<feature type="compositionally biased region" description="Basic residues" evidence="1">
    <location>
        <begin position="208"/>
        <end position="223"/>
    </location>
</feature>
<feature type="region of interest" description="Disordered" evidence="1">
    <location>
        <begin position="202"/>
        <end position="236"/>
    </location>
</feature>
<dbReference type="EMBL" id="HBHW01030328">
    <property type="protein sequence ID" value="CAE0055448.1"/>
    <property type="molecule type" value="Transcribed_RNA"/>
</dbReference>
<sequence>MEPSIEAFLESHKHEAEIKDGKVVCTLTGHELPMTLEAVNNYWNGKAIRRARLKLDNEGLDMNEFGPFFEVDPKRPETHVFCSLTGQTLNRRRTELLHHLKGRRYKHFLRQHEAKKHKKVSEALDPDSDLESRSSDRSEALEANGDMDLDHDPAEKDEEESFWVPHTRDDPSLRERTETHAGVLLKTRRTIKPLLNGDMQSFYDKYLGKKRKPDQEKKKRKKEKAREPASKKALKN</sequence>
<proteinExistence type="predicted"/>
<gene>
    <name evidence="2" type="ORF">RMAR00112_LOCUS23479</name>
</gene>
<feature type="region of interest" description="Disordered" evidence="1">
    <location>
        <begin position="111"/>
        <end position="184"/>
    </location>
</feature>
<dbReference type="PANTHER" id="PTHR34348:SF1">
    <property type="entry name" value="SURFEIT LOCUS PROTEIN 2"/>
    <property type="match status" value="1"/>
</dbReference>
<dbReference type="InterPro" id="IPR008833">
    <property type="entry name" value="Surf2"/>
</dbReference>
<name>A0A7S2ZZC3_9RHOD</name>
<evidence type="ECO:0008006" key="3">
    <source>
        <dbReference type="Google" id="ProtNLM"/>
    </source>
</evidence>
<organism evidence="2">
    <name type="scientific">Rhodosorus marinus</name>
    <dbReference type="NCBI Taxonomy" id="101924"/>
    <lineage>
        <taxon>Eukaryota</taxon>
        <taxon>Rhodophyta</taxon>
        <taxon>Stylonematophyceae</taxon>
        <taxon>Stylonematales</taxon>
        <taxon>Stylonemataceae</taxon>
        <taxon>Rhodosorus</taxon>
    </lineage>
</organism>
<dbReference type="PANTHER" id="PTHR34348">
    <property type="entry name" value="SURFEIT LOCUS PROTEIN 2"/>
    <property type="match status" value="1"/>
</dbReference>
<accession>A0A7S2ZZC3</accession>
<evidence type="ECO:0000256" key="1">
    <source>
        <dbReference type="SAM" id="MobiDB-lite"/>
    </source>
</evidence>
<reference evidence="2" key="1">
    <citation type="submission" date="2021-01" db="EMBL/GenBank/DDBJ databases">
        <authorList>
            <person name="Corre E."/>
            <person name="Pelletier E."/>
            <person name="Niang G."/>
            <person name="Scheremetjew M."/>
            <person name="Finn R."/>
            <person name="Kale V."/>
            <person name="Holt S."/>
            <person name="Cochrane G."/>
            <person name="Meng A."/>
            <person name="Brown T."/>
            <person name="Cohen L."/>
        </authorList>
    </citation>
    <scope>NUCLEOTIDE SEQUENCE</scope>
    <source>
        <strain evidence="2">CCMP 769</strain>
    </source>
</reference>
<protein>
    <recommendedName>
        <fullName evidence="3">Surfeit locus protein 2</fullName>
    </recommendedName>
</protein>
<feature type="compositionally biased region" description="Basic and acidic residues" evidence="1">
    <location>
        <begin position="166"/>
        <end position="179"/>
    </location>
</feature>
<evidence type="ECO:0000313" key="2">
    <source>
        <dbReference type="EMBL" id="CAE0055448.1"/>
    </source>
</evidence>
<dbReference type="AlphaFoldDB" id="A0A7S2ZZC3"/>
<dbReference type="Pfam" id="PF05477">
    <property type="entry name" value="SURF2"/>
    <property type="match status" value="1"/>
</dbReference>
<feature type="compositionally biased region" description="Basic and acidic residues" evidence="1">
    <location>
        <begin position="130"/>
        <end position="140"/>
    </location>
</feature>